<dbReference type="RefSeq" id="WP_390358783.1">
    <property type="nucleotide sequence ID" value="NZ_JBHTKJ010000003.1"/>
</dbReference>
<dbReference type="EMBL" id="JBHTKJ010000003">
    <property type="protein sequence ID" value="MFD1037044.1"/>
    <property type="molecule type" value="Genomic_DNA"/>
</dbReference>
<proteinExistence type="predicted"/>
<gene>
    <name evidence="2" type="ORF">ACFQ3N_01205</name>
</gene>
<keyword evidence="1" id="KW-1133">Transmembrane helix</keyword>
<evidence type="ECO:0000313" key="2">
    <source>
        <dbReference type="EMBL" id="MFD1037044.1"/>
    </source>
</evidence>
<keyword evidence="3" id="KW-1185">Reference proteome</keyword>
<comment type="caution">
    <text evidence="2">The sequence shown here is derived from an EMBL/GenBank/DDBJ whole genome shotgun (WGS) entry which is preliminary data.</text>
</comment>
<keyword evidence="1" id="KW-0812">Transmembrane</keyword>
<protein>
    <submittedName>
        <fullName evidence="2">Uncharacterized protein</fullName>
    </submittedName>
</protein>
<keyword evidence="1" id="KW-0472">Membrane</keyword>
<organism evidence="2 3">
    <name type="scientific">Virgibacillus byunsanensis</name>
    <dbReference type="NCBI Taxonomy" id="570945"/>
    <lineage>
        <taxon>Bacteria</taxon>
        <taxon>Bacillati</taxon>
        <taxon>Bacillota</taxon>
        <taxon>Bacilli</taxon>
        <taxon>Bacillales</taxon>
        <taxon>Bacillaceae</taxon>
        <taxon>Virgibacillus</taxon>
    </lineage>
</organism>
<name>A0ABW3LIK9_9BACI</name>
<evidence type="ECO:0000256" key="1">
    <source>
        <dbReference type="SAM" id="Phobius"/>
    </source>
</evidence>
<sequence length="55" mass="6398">MRKAILIEVLGWILTGFGAYFVFEDNTSILHYILLAVGIILILFSIPFSLRRWKK</sequence>
<evidence type="ECO:0000313" key="3">
    <source>
        <dbReference type="Proteomes" id="UP001597040"/>
    </source>
</evidence>
<reference evidence="3" key="1">
    <citation type="journal article" date="2019" name="Int. J. Syst. Evol. Microbiol.">
        <title>The Global Catalogue of Microorganisms (GCM) 10K type strain sequencing project: providing services to taxonomists for standard genome sequencing and annotation.</title>
        <authorList>
            <consortium name="The Broad Institute Genomics Platform"/>
            <consortium name="The Broad Institute Genome Sequencing Center for Infectious Disease"/>
            <person name="Wu L."/>
            <person name="Ma J."/>
        </authorList>
    </citation>
    <scope>NUCLEOTIDE SEQUENCE [LARGE SCALE GENOMIC DNA]</scope>
    <source>
        <strain evidence="3">CCUG 56754</strain>
    </source>
</reference>
<feature type="transmembrane region" description="Helical" evidence="1">
    <location>
        <begin position="29"/>
        <end position="50"/>
    </location>
</feature>
<feature type="transmembrane region" description="Helical" evidence="1">
    <location>
        <begin position="5"/>
        <end position="23"/>
    </location>
</feature>
<dbReference type="Proteomes" id="UP001597040">
    <property type="component" value="Unassembled WGS sequence"/>
</dbReference>
<accession>A0ABW3LIK9</accession>